<reference evidence="2" key="1">
    <citation type="submission" date="2022-04" db="EMBL/GenBank/DDBJ databases">
        <title>A functionally conserved STORR gene fusion in Papaver species that diverged 16.8 million years ago.</title>
        <authorList>
            <person name="Catania T."/>
        </authorList>
    </citation>
    <scope>NUCLEOTIDE SEQUENCE</scope>
    <source>
        <strain evidence="2">S-188037</strain>
    </source>
</reference>
<organism evidence="2 3">
    <name type="scientific">Papaver atlanticum</name>
    <dbReference type="NCBI Taxonomy" id="357466"/>
    <lineage>
        <taxon>Eukaryota</taxon>
        <taxon>Viridiplantae</taxon>
        <taxon>Streptophyta</taxon>
        <taxon>Embryophyta</taxon>
        <taxon>Tracheophyta</taxon>
        <taxon>Spermatophyta</taxon>
        <taxon>Magnoliopsida</taxon>
        <taxon>Ranunculales</taxon>
        <taxon>Papaveraceae</taxon>
        <taxon>Papaveroideae</taxon>
        <taxon>Papaver</taxon>
    </lineage>
</organism>
<proteinExistence type="predicted"/>
<gene>
    <name evidence="2" type="ORF">MKW98_011446</name>
</gene>
<protein>
    <submittedName>
        <fullName evidence="2">Uncharacterized protein</fullName>
    </submittedName>
</protein>
<evidence type="ECO:0000313" key="2">
    <source>
        <dbReference type="EMBL" id="KAI3947456.1"/>
    </source>
</evidence>
<evidence type="ECO:0000256" key="1">
    <source>
        <dbReference type="ARBA" id="ARBA00022679"/>
    </source>
</evidence>
<dbReference type="EMBL" id="JAJJMB010003480">
    <property type="protein sequence ID" value="KAI3947456.1"/>
    <property type="molecule type" value="Genomic_DNA"/>
</dbReference>
<dbReference type="InterPro" id="IPR051283">
    <property type="entry name" value="Sec_Metabolite_Acyltrans"/>
</dbReference>
<dbReference type="AlphaFoldDB" id="A0AAD4TBH7"/>
<keyword evidence="3" id="KW-1185">Reference proteome</keyword>
<dbReference type="InterPro" id="IPR023213">
    <property type="entry name" value="CAT-like_dom_sf"/>
</dbReference>
<sequence>MFTHETVRYISTSSIQPCIHPSSQAATATTRVDVIDLNPWDLKMLPFQYMQRGFIFTDTQHQEEKPVDHMFNHLKNSFSQTLEYFYPLAGRLAIRKHEDDDDETISMYIDCKNPTGAEFICAIADITVSYFLDSSYANLRIMHESFFPLNGVLNHEGQSHPLLSVQVTKLIDGIFVGCSMNHSVCDGTSFWHFIASWAEISRGATTINRPILERCFFDTDSPIRISISTFQLLPQRYSHNTSPLVERIFHFEQESIARLKTKANLEISINESNSPTTVSSLQALFAHIWLATTRARALDPHEETSFWLSIGNRSRMNPPLLEAYFGNSLQHGVATAKAGELLEKGIGWGALLLNQVIASYNNENVLSIWKSWVVRPSFMFTGNSPPPKNILVSGGSPRFNVYDNDFGWGKPVAVRTGRSSHYDGRVIPSSGLVEGSVDLEVCLTHEIMKAVEDDKEFMDHVTILSTPSV</sequence>
<dbReference type="Pfam" id="PF02458">
    <property type="entry name" value="Transferase"/>
    <property type="match status" value="1"/>
</dbReference>
<keyword evidence="1" id="KW-0808">Transferase</keyword>
<dbReference type="PANTHER" id="PTHR31896">
    <property type="entry name" value="FAMILY REGULATORY PROTEIN, PUTATIVE (AFU_ORTHOLOGUE AFUA_3G14730)-RELATED"/>
    <property type="match status" value="1"/>
</dbReference>
<dbReference type="Gene3D" id="3.30.559.10">
    <property type="entry name" value="Chloramphenicol acetyltransferase-like domain"/>
    <property type="match status" value="2"/>
</dbReference>
<accession>A0AAD4TBH7</accession>
<dbReference type="Proteomes" id="UP001202328">
    <property type="component" value="Unassembled WGS sequence"/>
</dbReference>
<evidence type="ECO:0000313" key="3">
    <source>
        <dbReference type="Proteomes" id="UP001202328"/>
    </source>
</evidence>
<name>A0AAD4TBH7_9MAGN</name>
<dbReference type="PANTHER" id="PTHR31896:SF43">
    <property type="entry name" value="PROTEIN ENHANCED PSEUDOMONAS SUSCEPTIBILITY 1"/>
    <property type="match status" value="1"/>
</dbReference>
<dbReference type="GO" id="GO:0016740">
    <property type="term" value="F:transferase activity"/>
    <property type="evidence" value="ECO:0007669"/>
    <property type="project" value="UniProtKB-KW"/>
</dbReference>
<comment type="caution">
    <text evidence="2">The sequence shown here is derived from an EMBL/GenBank/DDBJ whole genome shotgun (WGS) entry which is preliminary data.</text>
</comment>